<dbReference type="InterPro" id="IPR001640">
    <property type="entry name" value="Lgt"/>
</dbReference>
<keyword evidence="6 7" id="KW-0472">Membrane</keyword>
<evidence type="ECO:0000256" key="6">
    <source>
        <dbReference type="ARBA" id="ARBA00023136"/>
    </source>
</evidence>
<dbReference type="EC" id="2.5.1.145" evidence="7"/>
<sequence>MALVFPEIDPVAIHLGPLTVRWYGLMYLAGFAAFYWLGLRHAKRLRVTDVWSPERLEQLLTAGVVGIIVGGRLGEVLFYQPAYYFTHPLEIVAIWKGGMSFHGGLLGAIAAMLWYARRTGQNFWQVADFVAPLIPPGLGFGRIGNFINGELWGRPAPEGLPWAMIYPHVDAIPRHPSQLYQAFGEGIVLFLFLWWFARRPRPAGMVSAAFLVGYGSVRFLCEFFRNPDPGIFSAFGSLLTTAQWLSLAMVFAGAVLTAWARHRRQPPSS</sequence>
<dbReference type="Proteomes" id="UP000262004">
    <property type="component" value="Chromosome"/>
</dbReference>
<evidence type="ECO:0000256" key="2">
    <source>
        <dbReference type="ARBA" id="ARBA00022475"/>
    </source>
</evidence>
<dbReference type="UniPathway" id="UPA00664"/>
<dbReference type="OrthoDB" id="5293946at2"/>
<feature type="transmembrane region" description="Helical" evidence="7">
    <location>
        <begin position="179"/>
        <end position="197"/>
    </location>
</feature>
<dbReference type="NCBIfam" id="TIGR00544">
    <property type="entry name" value="lgt"/>
    <property type="match status" value="1"/>
</dbReference>
<comment type="pathway">
    <text evidence="7">Protein modification; lipoprotein biosynthesis (diacylglyceryl transfer).</text>
</comment>
<feature type="transmembrane region" description="Helical" evidence="7">
    <location>
        <begin position="20"/>
        <end position="38"/>
    </location>
</feature>
<dbReference type="PANTHER" id="PTHR30589:SF0">
    <property type="entry name" value="PHOSPHATIDYLGLYCEROL--PROLIPOPROTEIN DIACYLGLYCERYL TRANSFERASE"/>
    <property type="match status" value="1"/>
</dbReference>
<dbReference type="GO" id="GO:0008961">
    <property type="term" value="F:phosphatidylglycerol-prolipoprotein diacylglyceryl transferase activity"/>
    <property type="evidence" value="ECO:0007669"/>
    <property type="project" value="UniProtKB-UniRule"/>
</dbReference>
<dbReference type="PROSITE" id="PS01311">
    <property type="entry name" value="LGT"/>
    <property type="match status" value="1"/>
</dbReference>
<dbReference type="GO" id="GO:0005886">
    <property type="term" value="C:plasma membrane"/>
    <property type="evidence" value="ECO:0007669"/>
    <property type="project" value="UniProtKB-SubCell"/>
</dbReference>
<keyword evidence="9" id="KW-1185">Reference proteome</keyword>
<feature type="transmembrane region" description="Helical" evidence="7">
    <location>
        <begin position="59"/>
        <end position="79"/>
    </location>
</feature>
<keyword evidence="2 7" id="KW-1003">Cell membrane</keyword>
<dbReference type="RefSeq" id="WP_119335679.1">
    <property type="nucleotide sequence ID" value="NZ_AP018558.1"/>
</dbReference>
<keyword evidence="4 7" id="KW-0812">Transmembrane</keyword>
<gene>
    <name evidence="7" type="primary">lgt</name>
    <name evidence="8" type="ORF">HPTL_1746</name>
</gene>
<comment type="function">
    <text evidence="7">Catalyzes the transfer of the diacylglyceryl group from phosphatidylglycerol to the sulfhydryl group of the N-terminal cysteine of a prolipoprotein, the first step in the formation of mature lipoproteins.</text>
</comment>
<evidence type="ECO:0000256" key="1">
    <source>
        <dbReference type="ARBA" id="ARBA00007150"/>
    </source>
</evidence>
<feature type="binding site" evidence="7">
    <location>
        <position position="142"/>
    </location>
    <ligand>
        <name>a 1,2-diacyl-sn-glycero-3-phospho-(1'-sn-glycerol)</name>
        <dbReference type="ChEBI" id="CHEBI:64716"/>
    </ligand>
</feature>
<dbReference type="KEGG" id="htl:HPTL_1746"/>
<keyword evidence="5 7" id="KW-1133">Transmembrane helix</keyword>
<keyword evidence="3 7" id="KW-0808">Transferase</keyword>
<dbReference type="EMBL" id="AP018558">
    <property type="protein sequence ID" value="BBD78004.1"/>
    <property type="molecule type" value="Genomic_DNA"/>
</dbReference>
<accession>A0A2Z6DZM4</accession>
<reference evidence="8 9" key="1">
    <citation type="submission" date="2018-04" db="EMBL/GenBank/DDBJ databases">
        <title>Complete genome sequence of Hydrogenophilus thermoluteolus TH-1.</title>
        <authorList>
            <person name="Arai H."/>
        </authorList>
    </citation>
    <scope>NUCLEOTIDE SEQUENCE [LARGE SCALE GENOMIC DNA]</scope>
    <source>
        <strain evidence="8 9">TH-1</strain>
    </source>
</reference>
<proteinExistence type="inferred from homology"/>
<evidence type="ECO:0000256" key="5">
    <source>
        <dbReference type="ARBA" id="ARBA00022989"/>
    </source>
</evidence>
<feature type="transmembrane region" description="Helical" evidence="7">
    <location>
        <begin position="203"/>
        <end position="221"/>
    </location>
</feature>
<feature type="transmembrane region" description="Helical" evidence="7">
    <location>
        <begin position="99"/>
        <end position="116"/>
    </location>
</feature>
<evidence type="ECO:0000313" key="8">
    <source>
        <dbReference type="EMBL" id="BBD78004.1"/>
    </source>
</evidence>
<dbReference type="GO" id="GO:0042158">
    <property type="term" value="P:lipoprotein biosynthetic process"/>
    <property type="evidence" value="ECO:0007669"/>
    <property type="project" value="UniProtKB-UniRule"/>
</dbReference>
<comment type="similarity">
    <text evidence="1 7">Belongs to the Lgt family.</text>
</comment>
<evidence type="ECO:0000256" key="4">
    <source>
        <dbReference type="ARBA" id="ARBA00022692"/>
    </source>
</evidence>
<evidence type="ECO:0000313" key="9">
    <source>
        <dbReference type="Proteomes" id="UP000262004"/>
    </source>
</evidence>
<protein>
    <recommendedName>
        <fullName evidence="7">Phosphatidylglycerol--prolipoprotein diacylglyceryl transferase</fullName>
        <ecNumber evidence="7">2.5.1.145</ecNumber>
    </recommendedName>
</protein>
<feature type="transmembrane region" description="Helical" evidence="7">
    <location>
        <begin position="233"/>
        <end position="260"/>
    </location>
</feature>
<organism evidence="8 9">
    <name type="scientific">Hydrogenophilus thermoluteolus</name>
    <name type="common">Pseudomonas hydrogenothermophila</name>
    <dbReference type="NCBI Taxonomy" id="297"/>
    <lineage>
        <taxon>Bacteria</taxon>
        <taxon>Pseudomonadati</taxon>
        <taxon>Pseudomonadota</taxon>
        <taxon>Hydrogenophilia</taxon>
        <taxon>Hydrogenophilales</taxon>
        <taxon>Hydrogenophilaceae</taxon>
        <taxon>Hydrogenophilus</taxon>
    </lineage>
</organism>
<comment type="catalytic activity">
    <reaction evidence="7">
        <text>L-cysteinyl-[prolipoprotein] + a 1,2-diacyl-sn-glycero-3-phospho-(1'-sn-glycerol) = an S-1,2-diacyl-sn-glyceryl-L-cysteinyl-[prolipoprotein] + sn-glycerol 1-phosphate + H(+)</text>
        <dbReference type="Rhea" id="RHEA:56712"/>
        <dbReference type="Rhea" id="RHEA-COMP:14679"/>
        <dbReference type="Rhea" id="RHEA-COMP:14680"/>
        <dbReference type="ChEBI" id="CHEBI:15378"/>
        <dbReference type="ChEBI" id="CHEBI:29950"/>
        <dbReference type="ChEBI" id="CHEBI:57685"/>
        <dbReference type="ChEBI" id="CHEBI:64716"/>
        <dbReference type="ChEBI" id="CHEBI:140658"/>
        <dbReference type="EC" id="2.5.1.145"/>
    </reaction>
</comment>
<keyword evidence="8" id="KW-0449">Lipoprotein</keyword>
<dbReference type="Pfam" id="PF01790">
    <property type="entry name" value="LGT"/>
    <property type="match status" value="1"/>
</dbReference>
<evidence type="ECO:0000256" key="7">
    <source>
        <dbReference type="HAMAP-Rule" id="MF_01147"/>
    </source>
</evidence>
<dbReference type="AlphaFoldDB" id="A0A2Z6DZM4"/>
<dbReference type="HAMAP" id="MF_01147">
    <property type="entry name" value="Lgt"/>
    <property type="match status" value="1"/>
</dbReference>
<comment type="subcellular location">
    <subcellularLocation>
        <location evidence="7">Cell membrane</location>
        <topology evidence="7">Multi-pass membrane protein</topology>
    </subcellularLocation>
</comment>
<dbReference type="PANTHER" id="PTHR30589">
    <property type="entry name" value="PROLIPOPROTEIN DIACYLGLYCERYL TRANSFERASE"/>
    <property type="match status" value="1"/>
</dbReference>
<evidence type="ECO:0000256" key="3">
    <source>
        <dbReference type="ARBA" id="ARBA00022679"/>
    </source>
</evidence>
<name>A0A2Z6DZM4_HYDTE</name>